<gene>
    <name evidence="2" type="ORF">GCM10010191_17780</name>
</gene>
<protein>
    <submittedName>
        <fullName evidence="2">SDR family oxidoreductase</fullName>
    </submittedName>
</protein>
<dbReference type="PRINTS" id="PR00080">
    <property type="entry name" value="SDRFAMILY"/>
</dbReference>
<accession>A0ABP5VQT5</accession>
<evidence type="ECO:0000313" key="2">
    <source>
        <dbReference type="EMBL" id="GAA2409567.1"/>
    </source>
</evidence>
<dbReference type="PRINTS" id="PR00081">
    <property type="entry name" value="GDHRDH"/>
</dbReference>
<dbReference type="Proteomes" id="UP001501231">
    <property type="component" value="Unassembled WGS sequence"/>
</dbReference>
<comment type="similarity">
    <text evidence="1">Belongs to the short-chain dehydrogenases/reductases (SDR) family.</text>
</comment>
<dbReference type="InterPro" id="IPR036291">
    <property type="entry name" value="NAD(P)-bd_dom_sf"/>
</dbReference>
<dbReference type="SUPFAM" id="SSF51735">
    <property type="entry name" value="NAD(P)-binding Rossmann-fold domains"/>
    <property type="match status" value="1"/>
</dbReference>
<dbReference type="InterPro" id="IPR002347">
    <property type="entry name" value="SDR_fam"/>
</dbReference>
<dbReference type="CDD" id="cd05233">
    <property type="entry name" value="SDR_c"/>
    <property type="match status" value="1"/>
</dbReference>
<sequence length="252" mass="25623">MGFLDGRTALVTGGGQGVGRGIALALAAEGAAVALAGRTEGKLDGVAEEIKDRGGRAMTVVCDVKDADALAACVDEAASRLGGIGILVNNAQQSLLGTVLGVTEEDLDAAWRSGPLAAFRLMRLCHPYLQAANGVVINLGSSAAVNPAPTDRGVYGALKAAMAGLTRAAGTEWGPDGIRVITVMPAATSAGSEAYARNSPELYARSLESIPLRRLGDAEQDIGRFVALLCGPDGAYLTATTIALDGGQAYLR</sequence>
<name>A0ABP5VQT5_9ACTN</name>
<proteinExistence type="inferred from homology"/>
<dbReference type="Gene3D" id="3.40.50.720">
    <property type="entry name" value="NAD(P)-binding Rossmann-like Domain"/>
    <property type="match status" value="1"/>
</dbReference>
<dbReference type="EMBL" id="BAAARW010000006">
    <property type="protein sequence ID" value="GAA2409567.1"/>
    <property type="molecule type" value="Genomic_DNA"/>
</dbReference>
<keyword evidence="3" id="KW-1185">Reference proteome</keyword>
<dbReference type="PANTHER" id="PTHR43943:SF2">
    <property type="entry name" value="DEHYDROGENASE_REDUCTASE 4"/>
    <property type="match status" value="1"/>
</dbReference>
<dbReference type="Pfam" id="PF13561">
    <property type="entry name" value="adh_short_C2"/>
    <property type="match status" value="1"/>
</dbReference>
<evidence type="ECO:0000313" key="3">
    <source>
        <dbReference type="Proteomes" id="UP001501231"/>
    </source>
</evidence>
<dbReference type="PANTHER" id="PTHR43943">
    <property type="entry name" value="DEHYDROGENASE/REDUCTASE (SDR FAMILY) MEMBER 4"/>
    <property type="match status" value="1"/>
</dbReference>
<reference evidence="3" key="1">
    <citation type="journal article" date="2019" name="Int. J. Syst. Evol. Microbiol.">
        <title>The Global Catalogue of Microorganisms (GCM) 10K type strain sequencing project: providing services to taxonomists for standard genome sequencing and annotation.</title>
        <authorList>
            <consortium name="The Broad Institute Genomics Platform"/>
            <consortium name="The Broad Institute Genome Sequencing Center for Infectious Disease"/>
            <person name="Wu L."/>
            <person name="Ma J."/>
        </authorList>
    </citation>
    <scope>NUCLEOTIDE SEQUENCE [LARGE SCALE GENOMIC DNA]</scope>
    <source>
        <strain evidence="3">JCM 3325</strain>
    </source>
</reference>
<dbReference type="RefSeq" id="WP_344588151.1">
    <property type="nucleotide sequence ID" value="NZ_BAAARW010000006.1"/>
</dbReference>
<comment type="caution">
    <text evidence="2">The sequence shown here is derived from an EMBL/GenBank/DDBJ whole genome shotgun (WGS) entry which is preliminary data.</text>
</comment>
<organism evidence="2 3">
    <name type="scientific">Actinomadura vinacea</name>
    <dbReference type="NCBI Taxonomy" id="115336"/>
    <lineage>
        <taxon>Bacteria</taxon>
        <taxon>Bacillati</taxon>
        <taxon>Actinomycetota</taxon>
        <taxon>Actinomycetes</taxon>
        <taxon>Streptosporangiales</taxon>
        <taxon>Thermomonosporaceae</taxon>
        <taxon>Actinomadura</taxon>
    </lineage>
</organism>
<evidence type="ECO:0000256" key="1">
    <source>
        <dbReference type="ARBA" id="ARBA00006484"/>
    </source>
</evidence>